<comment type="caution">
    <text evidence="1">The sequence shown here is derived from an EMBL/GenBank/DDBJ whole genome shotgun (WGS) entry which is preliminary data.</text>
</comment>
<organism evidence="1 2">
    <name type="scientific">Tagetes erecta</name>
    <name type="common">African marigold</name>
    <dbReference type="NCBI Taxonomy" id="13708"/>
    <lineage>
        <taxon>Eukaryota</taxon>
        <taxon>Viridiplantae</taxon>
        <taxon>Streptophyta</taxon>
        <taxon>Embryophyta</taxon>
        <taxon>Tracheophyta</taxon>
        <taxon>Spermatophyta</taxon>
        <taxon>Magnoliopsida</taxon>
        <taxon>eudicotyledons</taxon>
        <taxon>Gunneridae</taxon>
        <taxon>Pentapetalae</taxon>
        <taxon>asterids</taxon>
        <taxon>campanulids</taxon>
        <taxon>Asterales</taxon>
        <taxon>Asteraceae</taxon>
        <taxon>Asteroideae</taxon>
        <taxon>Heliantheae alliance</taxon>
        <taxon>Tageteae</taxon>
        <taxon>Tagetes</taxon>
    </lineage>
</organism>
<name>A0AAD8P4Y2_TARER</name>
<proteinExistence type="predicted"/>
<accession>A0AAD8P4Y2</accession>
<reference evidence="1" key="1">
    <citation type="journal article" date="2023" name="bioRxiv">
        <title>Improved chromosome-level genome assembly for marigold (Tagetes erecta).</title>
        <authorList>
            <person name="Jiang F."/>
            <person name="Yuan L."/>
            <person name="Wang S."/>
            <person name="Wang H."/>
            <person name="Xu D."/>
            <person name="Wang A."/>
            <person name="Fan W."/>
        </authorList>
    </citation>
    <scope>NUCLEOTIDE SEQUENCE</scope>
    <source>
        <strain evidence="1">WSJ</strain>
        <tissue evidence="1">Leaf</tissue>
    </source>
</reference>
<sequence>MEELEEVGINMLNELECIIGNGSNASFWFVKWTGLGLLRASFPALFLAERNKVCKIAERFRLIGSDYHSFVTGDRVCLFQWLRSSCRCALAVCRRVMLVDSEDKWYLGGDEFSQKP</sequence>
<dbReference type="Proteomes" id="UP001229421">
    <property type="component" value="Unassembled WGS sequence"/>
</dbReference>
<protein>
    <submittedName>
        <fullName evidence="1">Uncharacterized protein</fullName>
    </submittedName>
</protein>
<keyword evidence="2" id="KW-1185">Reference proteome</keyword>
<evidence type="ECO:0000313" key="2">
    <source>
        <dbReference type="Proteomes" id="UP001229421"/>
    </source>
</evidence>
<evidence type="ECO:0000313" key="1">
    <source>
        <dbReference type="EMBL" id="KAK1433698.1"/>
    </source>
</evidence>
<dbReference type="EMBL" id="JAUHHV010000002">
    <property type="protein sequence ID" value="KAK1433698.1"/>
    <property type="molecule type" value="Genomic_DNA"/>
</dbReference>
<gene>
    <name evidence="1" type="ORF">QVD17_10613</name>
</gene>
<dbReference type="AlphaFoldDB" id="A0AAD8P4Y2"/>